<evidence type="ECO:0000256" key="8">
    <source>
        <dbReference type="SAM" id="Phobius"/>
    </source>
</evidence>
<evidence type="ECO:0000256" key="1">
    <source>
        <dbReference type="ARBA" id="ARBA00004651"/>
    </source>
</evidence>
<evidence type="ECO:0000259" key="9">
    <source>
        <dbReference type="Pfam" id="PF01569"/>
    </source>
</evidence>
<feature type="compositionally biased region" description="Polar residues" evidence="7">
    <location>
        <begin position="243"/>
        <end position="255"/>
    </location>
</feature>
<evidence type="ECO:0000256" key="3">
    <source>
        <dbReference type="ARBA" id="ARBA00022692"/>
    </source>
</evidence>
<dbReference type="InterPro" id="IPR036938">
    <property type="entry name" value="PAP2/HPO_sf"/>
</dbReference>
<dbReference type="PANTHER" id="PTHR14969">
    <property type="entry name" value="SPHINGOSINE-1-PHOSPHATE PHOSPHOHYDROLASE"/>
    <property type="match status" value="1"/>
</dbReference>
<comment type="subcellular location">
    <subcellularLocation>
        <location evidence="1">Cell membrane</location>
        <topology evidence="1">Multi-pass membrane protein</topology>
    </subcellularLocation>
</comment>
<feature type="region of interest" description="Disordered" evidence="7">
    <location>
        <begin position="243"/>
        <end position="272"/>
    </location>
</feature>
<evidence type="ECO:0000256" key="6">
    <source>
        <dbReference type="ARBA" id="ARBA00023136"/>
    </source>
</evidence>
<comment type="caution">
    <text evidence="10">The sequence shown here is derived from an EMBL/GenBank/DDBJ whole genome shotgun (WGS) entry which is preliminary data.</text>
</comment>
<evidence type="ECO:0000256" key="4">
    <source>
        <dbReference type="ARBA" id="ARBA00022801"/>
    </source>
</evidence>
<evidence type="ECO:0000256" key="5">
    <source>
        <dbReference type="ARBA" id="ARBA00022989"/>
    </source>
</evidence>
<sequence length="272" mass="29635">MQTTSTTANEATSLYRPITLFYMAAITAMMVPVLTLVDMTIANYIANEPLDRDIASALDLSLVFSHGTGVFLVLLAIFMLAPRLRWQVPRLATLALGGGALATITKMFVLRPRPSTIDLKYAGHDSAWLWAFDWDLSEIAAFDLGTRAFPSGNVVTATALTIGLWVVLPRGRALFAMIWAGVLLQRLNSGAHFTSDICGGVAIGLTWAFICYHPKCMGTLFDRMAPEPRRKVRYEAPAESEGLSLTSFDSESQANAPAVQPSFGDEETRRAA</sequence>
<keyword evidence="6 8" id="KW-0472">Membrane</keyword>
<evidence type="ECO:0000256" key="7">
    <source>
        <dbReference type="SAM" id="MobiDB-lite"/>
    </source>
</evidence>
<dbReference type="InterPro" id="IPR000326">
    <property type="entry name" value="PAP2/HPO"/>
</dbReference>
<dbReference type="PANTHER" id="PTHR14969:SF62">
    <property type="entry name" value="DECAPRENYLPHOSPHORYL-5-PHOSPHORIBOSE PHOSPHATASE RV3807C-RELATED"/>
    <property type="match status" value="1"/>
</dbReference>
<dbReference type="RefSeq" id="WP_283434185.1">
    <property type="nucleotide sequence ID" value="NZ_FXUG01000012.1"/>
</dbReference>
<keyword evidence="2" id="KW-1003">Cell membrane</keyword>
<keyword evidence="4" id="KW-0378">Hydrolase</keyword>
<evidence type="ECO:0000313" key="10">
    <source>
        <dbReference type="EMBL" id="SMP69512.1"/>
    </source>
</evidence>
<feature type="domain" description="Phosphatidic acid phosphatase type 2/haloperoxidase" evidence="9">
    <location>
        <begin position="93"/>
        <end position="213"/>
    </location>
</feature>
<keyword evidence="3 8" id="KW-0812">Transmembrane</keyword>
<dbReference type="SUPFAM" id="SSF48317">
    <property type="entry name" value="Acid phosphatase/Vanadium-dependent haloperoxidase"/>
    <property type="match status" value="1"/>
</dbReference>
<dbReference type="Pfam" id="PF01569">
    <property type="entry name" value="PAP2"/>
    <property type="match status" value="1"/>
</dbReference>
<feature type="transmembrane region" description="Helical" evidence="8">
    <location>
        <begin position="20"/>
        <end position="45"/>
    </location>
</feature>
<feature type="transmembrane region" description="Helical" evidence="8">
    <location>
        <begin position="57"/>
        <end position="79"/>
    </location>
</feature>
<feature type="transmembrane region" description="Helical" evidence="8">
    <location>
        <begin position="91"/>
        <end position="110"/>
    </location>
</feature>
<evidence type="ECO:0000256" key="2">
    <source>
        <dbReference type="ARBA" id="ARBA00022475"/>
    </source>
</evidence>
<protein>
    <submittedName>
        <fullName evidence="10">PAP2 superfamily protein</fullName>
    </submittedName>
</protein>
<organism evidence="10 11">
    <name type="scientific">Neorhodopirellula lusitana</name>
    <dbReference type="NCBI Taxonomy" id="445327"/>
    <lineage>
        <taxon>Bacteria</taxon>
        <taxon>Pseudomonadati</taxon>
        <taxon>Planctomycetota</taxon>
        <taxon>Planctomycetia</taxon>
        <taxon>Pirellulales</taxon>
        <taxon>Pirellulaceae</taxon>
        <taxon>Neorhodopirellula</taxon>
    </lineage>
</organism>
<accession>A0ABY1QF40</accession>
<dbReference type="EMBL" id="FXUG01000012">
    <property type="protein sequence ID" value="SMP69512.1"/>
    <property type="molecule type" value="Genomic_DNA"/>
</dbReference>
<dbReference type="Proteomes" id="UP001158067">
    <property type="component" value="Unassembled WGS sequence"/>
</dbReference>
<name>A0ABY1QF40_9BACT</name>
<proteinExistence type="predicted"/>
<dbReference type="Gene3D" id="1.20.144.10">
    <property type="entry name" value="Phosphatidic acid phosphatase type 2/haloperoxidase"/>
    <property type="match status" value="1"/>
</dbReference>
<gene>
    <name evidence="10" type="ORF">SAMN06265222_11247</name>
</gene>
<reference evidence="10 11" key="1">
    <citation type="submission" date="2017-05" db="EMBL/GenBank/DDBJ databases">
        <authorList>
            <person name="Varghese N."/>
            <person name="Submissions S."/>
        </authorList>
    </citation>
    <scope>NUCLEOTIDE SEQUENCE [LARGE SCALE GENOMIC DNA]</scope>
    <source>
        <strain evidence="10 11">DSM 25457</strain>
    </source>
</reference>
<keyword evidence="5 8" id="KW-1133">Transmembrane helix</keyword>
<evidence type="ECO:0000313" key="11">
    <source>
        <dbReference type="Proteomes" id="UP001158067"/>
    </source>
</evidence>
<keyword evidence="11" id="KW-1185">Reference proteome</keyword>